<dbReference type="GO" id="GO:0015074">
    <property type="term" value="P:DNA integration"/>
    <property type="evidence" value="ECO:0007669"/>
    <property type="project" value="InterPro"/>
</dbReference>
<protein>
    <submittedName>
        <fullName evidence="3">Uncharacterized protein LOC115890518</fullName>
    </submittedName>
</protein>
<sequence length="234" mass="26268">MYSDNGTTFIGANHELKRFFTQVQNQNSFAEFCATEQISWHFIPPRAPHFGGIWESAVKAVKYHLRRVIGQSTLTYEDFYTVLVQVEACLNSRPLSPLSSDPDDLTPLTPGHFLIGSSLVAVPEPDLSHLNTGRLSKYQHLTQITQHFWKRWSRDYLTELQQRSGQGHSTPTRVSLGEMVVLVDDNLPPLQWPLGRISEIHPGADGVVRVVTIKTAKGVAKRAVRKICVLPVAE</sequence>
<dbReference type="RefSeq" id="XP_030766623.1">
    <property type="nucleotide sequence ID" value="XM_030910763.1"/>
</dbReference>
<name>A0A6J2YRC1_SITOR</name>
<evidence type="ECO:0000259" key="1">
    <source>
        <dbReference type="PROSITE" id="PS50994"/>
    </source>
</evidence>
<organism evidence="2 3">
    <name type="scientific">Sitophilus oryzae</name>
    <name type="common">Rice weevil</name>
    <name type="synonym">Curculio oryzae</name>
    <dbReference type="NCBI Taxonomy" id="7048"/>
    <lineage>
        <taxon>Eukaryota</taxon>
        <taxon>Metazoa</taxon>
        <taxon>Ecdysozoa</taxon>
        <taxon>Arthropoda</taxon>
        <taxon>Hexapoda</taxon>
        <taxon>Insecta</taxon>
        <taxon>Pterygota</taxon>
        <taxon>Neoptera</taxon>
        <taxon>Endopterygota</taxon>
        <taxon>Coleoptera</taxon>
        <taxon>Polyphaga</taxon>
        <taxon>Cucujiformia</taxon>
        <taxon>Curculionidae</taxon>
        <taxon>Dryophthorinae</taxon>
        <taxon>Sitophilus</taxon>
    </lineage>
</organism>
<keyword evidence="2" id="KW-1185">Reference proteome</keyword>
<feature type="domain" description="Integrase catalytic" evidence="1">
    <location>
        <begin position="1"/>
        <end position="118"/>
    </location>
</feature>
<dbReference type="InterPro" id="IPR040676">
    <property type="entry name" value="DUF5641"/>
</dbReference>
<reference evidence="3" key="1">
    <citation type="submission" date="2025-08" db="UniProtKB">
        <authorList>
            <consortium name="RefSeq"/>
        </authorList>
    </citation>
    <scope>IDENTIFICATION</scope>
    <source>
        <tissue evidence="3">Gonads</tissue>
    </source>
</reference>
<dbReference type="InterPro" id="IPR001584">
    <property type="entry name" value="Integrase_cat-core"/>
</dbReference>
<dbReference type="InterPro" id="IPR036397">
    <property type="entry name" value="RNaseH_sf"/>
</dbReference>
<accession>A0A6J2YRC1</accession>
<dbReference type="InParanoid" id="A0A6J2YRC1"/>
<dbReference type="PANTHER" id="PTHR47331:SF1">
    <property type="entry name" value="GAG-LIKE PROTEIN"/>
    <property type="match status" value="1"/>
</dbReference>
<dbReference type="OrthoDB" id="6778955at2759"/>
<dbReference type="PROSITE" id="PS50994">
    <property type="entry name" value="INTEGRASE"/>
    <property type="match status" value="1"/>
</dbReference>
<dbReference type="Proteomes" id="UP000504635">
    <property type="component" value="Unplaced"/>
</dbReference>
<evidence type="ECO:0000313" key="2">
    <source>
        <dbReference type="Proteomes" id="UP000504635"/>
    </source>
</evidence>
<evidence type="ECO:0000313" key="3">
    <source>
        <dbReference type="RefSeq" id="XP_030766623.1"/>
    </source>
</evidence>
<dbReference type="SUPFAM" id="SSF53098">
    <property type="entry name" value="Ribonuclease H-like"/>
    <property type="match status" value="1"/>
</dbReference>
<dbReference type="Gene3D" id="3.30.420.10">
    <property type="entry name" value="Ribonuclease H-like superfamily/Ribonuclease H"/>
    <property type="match status" value="1"/>
</dbReference>
<dbReference type="GO" id="GO:0003676">
    <property type="term" value="F:nucleic acid binding"/>
    <property type="evidence" value="ECO:0007669"/>
    <property type="project" value="InterPro"/>
</dbReference>
<gene>
    <name evidence="3" type="primary">LOC115890518</name>
</gene>
<dbReference type="Pfam" id="PF18701">
    <property type="entry name" value="DUF5641"/>
    <property type="match status" value="1"/>
</dbReference>
<dbReference type="PANTHER" id="PTHR47331">
    <property type="entry name" value="PHD-TYPE DOMAIN-CONTAINING PROTEIN"/>
    <property type="match status" value="1"/>
</dbReference>
<dbReference type="KEGG" id="soy:115890518"/>
<dbReference type="AlphaFoldDB" id="A0A6J2YRC1"/>
<dbReference type="InterPro" id="IPR012337">
    <property type="entry name" value="RNaseH-like_sf"/>
</dbReference>
<proteinExistence type="predicted"/>
<dbReference type="GeneID" id="115890518"/>